<dbReference type="Gene3D" id="3.40.1710.10">
    <property type="entry name" value="abc type-2 transporter like domain"/>
    <property type="match status" value="1"/>
</dbReference>
<dbReference type="InterPro" id="IPR013525">
    <property type="entry name" value="ABC2_TM"/>
</dbReference>
<feature type="transmembrane region" description="Helical" evidence="5">
    <location>
        <begin position="598"/>
        <end position="627"/>
    </location>
</feature>
<accession>A0ABR8PUA3</accession>
<dbReference type="PANTHER" id="PTHR43077:SF5">
    <property type="entry name" value="PHAGE INFECTION PROTEIN"/>
    <property type="match status" value="1"/>
</dbReference>
<dbReference type="InterPro" id="IPR023908">
    <property type="entry name" value="xxxLxxG_rpt"/>
</dbReference>
<comment type="caution">
    <text evidence="7">The sequence shown here is derived from an EMBL/GenBank/DDBJ whole genome shotgun (WGS) entry which is preliminary data.</text>
</comment>
<feature type="transmembrane region" description="Helical" evidence="5">
    <location>
        <begin position="677"/>
        <end position="698"/>
    </location>
</feature>
<dbReference type="RefSeq" id="WP_191768633.1">
    <property type="nucleotide sequence ID" value="NZ_JACSRA010000014.1"/>
</dbReference>
<feature type="transmembrane region" description="Helical" evidence="5">
    <location>
        <begin position="518"/>
        <end position="538"/>
    </location>
</feature>
<feature type="transmembrane region" description="Helical" evidence="5">
    <location>
        <begin position="12"/>
        <end position="38"/>
    </location>
</feature>
<dbReference type="Pfam" id="PF12698">
    <property type="entry name" value="ABC2_membrane_3"/>
    <property type="match status" value="2"/>
</dbReference>
<evidence type="ECO:0000256" key="5">
    <source>
        <dbReference type="SAM" id="Phobius"/>
    </source>
</evidence>
<reference evidence="7 8" key="1">
    <citation type="submission" date="2020-08" db="EMBL/GenBank/DDBJ databases">
        <title>A Genomic Blueprint of the Chicken Gut Microbiome.</title>
        <authorList>
            <person name="Gilroy R."/>
            <person name="Ravi A."/>
            <person name="Getino M."/>
            <person name="Pursley I."/>
            <person name="Horton D.L."/>
            <person name="Alikhan N.-F."/>
            <person name="Baker D."/>
            <person name="Gharbi K."/>
            <person name="Hall N."/>
            <person name="Watson M."/>
            <person name="Adriaenssens E.M."/>
            <person name="Foster-Nyarko E."/>
            <person name="Jarju S."/>
            <person name="Secka A."/>
            <person name="Antonio M."/>
            <person name="Oren A."/>
            <person name="Chaudhuri R."/>
            <person name="La Ragione R.M."/>
            <person name="Hildebrand F."/>
            <person name="Pallen M.J."/>
        </authorList>
    </citation>
    <scope>NUCLEOTIDE SEQUENCE [LARGE SCALE GENOMIC DNA]</scope>
    <source>
        <strain evidence="7 8">Sa3CVN1</strain>
    </source>
</reference>
<keyword evidence="2 5" id="KW-0812">Transmembrane</keyword>
<proteinExistence type="predicted"/>
<keyword evidence="4 5" id="KW-0472">Membrane</keyword>
<organism evidence="7 8">
    <name type="scientific">Clostridium cibarium</name>
    <dbReference type="NCBI Taxonomy" id="2762247"/>
    <lineage>
        <taxon>Bacteria</taxon>
        <taxon>Bacillati</taxon>
        <taxon>Bacillota</taxon>
        <taxon>Clostridia</taxon>
        <taxon>Eubacteriales</taxon>
        <taxon>Clostridiaceae</taxon>
        <taxon>Clostridium</taxon>
    </lineage>
</organism>
<name>A0ABR8PUA3_9CLOT</name>
<evidence type="ECO:0000313" key="8">
    <source>
        <dbReference type="Proteomes" id="UP000627781"/>
    </source>
</evidence>
<feature type="transmembrane region" description="Helical" evidence="5">
    <location>
        <begin position="559"/>
        <end position="578"/>
    </location>
</feature>
<evidence type="ECO:0000256" key="4">
    <source>
        <dbReference type="ARBA" id="ARBA00023136"/>
    </source>
</evidence>
<comment type="subcellular location">
    <subcellularLocation>
        <location evidence="1">Membrane</location>
        <topology evidence="1">Multi-pass membrane protein</topology>
    </subcellularLocation>
</comment>
<evidence type="ECO:0000256" key="1">
    <source>
        <dbReference type="ARBA" id="ARBA00004141"/>
    </source>
</evidence>
<keyword evidence="8" id="KW-1185">Reference proteome</keyword>
<keyword evidence="3 5" id="KW-1133">Transmembrane helix</keyword>
<feature type="domain" description="ABC-2 type transporter transmembrane" evidence="6">
    <location>
        <begin position="343"/>
        <end position="692"/>
    </location>
</feature>
<dbReference type="NCBIfam" id="TIGR03061">
    <property type="entry name" value="pip_yhgE_Nterm"/>
    <property type="match status" value="1"/>
</dbReference>
<dbReference type="NCBIfam" id="TIGR03057">
    <property type="entry name" value="xxxLxxG_by_4"/>
    <property type="match status" value="1"/>
</dbReference>
<evidence type="ECO:0000313" key="7">
    <source>
        <dbReference type="EMBL" id="MBD7911751.1"/>
    </source>
</evidence>
<dbReference type="PANTHER" id="PTHR43077">
    <property type="entry name" value="TRANSPORT PERMEASE YVFS-RELATED"/>
    <property type="match status" value="1"/>
</dbReference>
<gene>
    <name evidence="7" type="ORF">H9661_10310</name>
</gene>
<dbReference type="InterPro" id="IPR017500">
    <property type="entry name" value="Phage_infect_YhgE_N"/>
</dbReference>
<evidence type="ECO:0000256" key="3">
    <source>
        <dbReference type="ARBA" id="ARBA00022989"/>
    </source>
</evidence>
<dbReference type="InterPro" id="IPR051328">
    <property type="entry name" value="T7SS_ABC-Transporter"/>
</dbReference>
<dbReference type="InterPro" id="IPR017501">
    <property type="entry name" value="Phage_infect_YhgE_C"/>
</dbReference>
<evidence type="ECO:0000256" key="2">
    <source>
        <dbReference type="ARBA" id="ARBA00022692"/>
    </source>
</evidence>
<evidence type="ECO:0000259" key="6">
    <source>
        <dbReference type="Pfam" id="PF12698"/>
    </source>
</evidence>
<dbReference type="NCBIfam" id="TIGR03062">
    <property type="entry name" value="pip_yhgE_Cterm"/>
    <property type="match status" value="1"/>
</dbReference>
<dbReference type="EMBL" id="JACSRA010000014">
    <property type="protein sequence ID" value="MBD7911751.1"/>
    <property type="molecule type" value="Genomic_DNA"/>
</dbReference>
<protein>
    <submittedName>
        <fullName evidence="7">YhgE/Pip domain-containing protein</fullName>
    </submittedName>
</protein>
<sequence>MNNRKKSRKFIFTILTISVIAIILIPMLYSSIYLSAFWDTYGNIGNVPVAFVNMDKSVSKDGKTYNIGKEVEDKLEDNDKVKWNFVSYEEAKNGVEGKDYFAMIVIPSDFSKKLADSNDGKFDKPEVIYEGNKGKNYVFYQISEKVAQSIKSDVTSKIQEETSKALVDKLYNIKTSLNDAADGANKLQDGTQILANGSQDLSNGMFSALEGSILLKDGLKEATNGEKALSNGTDSLLGGLNQLKDGLSQKNSEIGKLVSGASETASGAKKVSDGANLAYTKTSEAKTQLSEKSNYVADKIAGVSDGVSNVDDLLASIIADYNANGGKLSDKASKELMAAKNVTKAIRDKDINTNIVEPLRTSADGLNPLIDSLYRLQGGAALVESGTAKVAYGTNKLASGIDESMNKAVEGTNRLIGGATELKNGSSKLYNGLNTATEKTGQLSNGLSKLNNGAVALNNGLDTANDGATKLKDGLNNGYNEINDKLKFTSDDMSKFISEPVALNENTLNDVKYYGEGLAPYFISLSLWLGGMFINLLLSIAKGLKITENKYAKSFIGKYSIGLAIAIVQALLLSFVLVEGLKIDTVNTSYFYLNNILISVVFFSMMYGVSYAIGIVGTPIIFIIFLLQLASSGGTFPIETAPKFFRIIGEYLPFTYSIGMLRMTIGGINSSVYLENFGILLTFMGAFLVVGFIIRAIINTLKNTKTINMFKKNIGFKGLEENM</sequence>
<dbReference type="Proteomes" id="UP000627781">
    <property type="component" value="Unassembled WGS sequence"/>
</dbReference>
<feature type="domain" description="ABC-2 type transporter transmembrane" evidence="6">
    <location>
        <begin position="19"/>
        <end position="160"/>
    </location>
</feature>
<feature type="transmembrane region" description="Helical" evidence="5">
    <location>
        <begin position="648"/>
        <end position="665"/>
    </location>
</feature>